<name>A0ABM7M5W3_9ACTN</name>
<accession>A0ABM7M5W3</accession>
<dbReference type="EMBL" id="AP023356">
    <property type="protein sequence ID" value="BCJ47034.1"/>
    <property type="molecule type" value="Genomic_DNA"/>
</dbReference>
<sequence length="71" mass="7862">MARKERDVNRSARSGRFVKQTTAEREPRTTATEHVGAGSGDHVVHRSTSTGRFVRSTTAELHPATTETQRV</sequence>
<organism evidence="2 3">
    <name type="scientific">Actinoplanes ianthinogenes</name>
    <dbReference type="NCBI Taxonomy" id="122358"/>
    <lineage>
        <taxon>Bacteria</taxon>
        <taxon>Bacillati</taxon>
        <taxon>Actinomycetota</taxon>
        <taxon>Actinomycetes</taxon>
        <taxon>Micromonosporales</taxon>
        <taxon>Micromonosporaceae</taxon>
        <taxon>Actinoplanes</taxon>
    </lineage>
</organism>
<proteinExistence type="predicted"/>
<evidence type="ECO:0000313" key="2">
    <source>
        <dbReference type="EMBL" id="BCJ47034.1"/>
    </source>
</evidence>
<evidence type="ECO:0000313" key="3">
    <source>
        <dbReference type="Proteomes" id="UP000676967"/>
    </source>
</evidence>
<evidence type="ECO:0000256" key="1">
    <source>
        <dbReference type="SAM" id="MobiDB-lite"/>
    </source>
</evidence>
<feature type="compositionally biased region" description="Polar residues" evidence="1">
    <location>
        <begin position="46"/>
        <end position="71"/>
    </location>
</feature>
<dbReference type="Proteomes" id="UP000676967">
    <property type="component" value="Chromosome"/>
</dbReference>
<reference evidence="2 3" key="1">
    <citation type="submission" date="2020-08" db="EMBL/GenBank/DDBJ databases">
        <title>Whole genome shotgun sequence of Actinoplanes ianthinogenes NBRC 13996.</title>
        <authorList>
            <person name="Komaki H."/>
            <person name="Tamura T."/>
        </authorList>
    </citation>
    <scope>NUCLEOTIDE SEQUENCE [LARGE SCALE GENOMIC DNA]</scope>
    <source>
        <strain evidence="2 3">NBRC 13996</strain>
    </source>
</reference>
<feature type="region of interest" description="Disordered" evidence="1">
    <location>
        <begin position="1"/>
        <end position="71"/>
    </location>
</feature>
<protein>
    <submittedName>
        <fullName evidence="2">Uncharacterized protein</fullName>
    </submittedName>
</protein>
<feature type="compositionally biased region" description="Basic and acidic residues" evidence="1">
    <location>
        <begin position="1"/>
        <end position="10"/>
    </location>
</feature>
<keyword evidence="3" id="KW-1185">Reference proteome</keyword>
<gene>
    <name evidence="2" type="ORF">Aiant_76910</name>
</gene>